<keyword evidence="3" id="KW-0813">Transport</keyword>
<comment type="similarity">
    <text evidence="2">Belongs to the autoinducer-2 exporter (AI-2E) (TC 2.A.86) family.</text>
</comment>
<dbReference type="EMBL" id="HG917868">
    <property type="protein sequence ID" value="CDM68746.1"/>
    <property type="molecule type" value="Genomic_DNA"/>
</dbReference>
<evidence type="ECO:0000256" key="5">
    <source>
        <dbReference type="ARBA" id="ARBA00022692"/>
    </source>
</evidence>
<name>W6RVM4_9CLOT</name>
<evidence type="ECO:0000256" key="6">
    <source>
        <dbReference type="ARBA" id="ARBA00022989"/>
    </source>
</evidence>
<organism evidence="9 10">
    <name type="scientific">Clostridium bornimense</name>
    <dbReference type="NCBI Taxonomy" id="1216932"/>
    <lineage>
        <taxon>Bacteria</taxon>
        <taxon>Bacillati</taxon>
        <taxon>Bacillota</taxon>
        <taxon>Clostridia</taxon>
        <taxon>Eubacteriales</taxon>
        <taxon>Clostridiaceae</taxon>
        <taxon>Clostridium</taxon>
    </lineage>
</organism>
<evidence type="ECO:0000256" key="4">
    <source>
        <dbReference type="ARBA" id="ARBA00022475"/>
    </source>
</evidence>
<feature type="transmembrane region" description="Helical" evidence="8">
    <location>
        <begin position="183"/>
        <end position="202"/>
    </location>
</feature>
<keyword evidence="7 8" id="KW-0472">Membrane</keyword>
<dbReference type="KEGG" id="clt:CM240_1588"/>
<feature type="transmembrane region" description="Helical" evidence="8">
    <location>
        <begin position="294"/>
        <end position="315"/>
    </location>
</feature>
<sequence length="385" mass="42582">MECDFILKEIKNKVKESMIVGTYIVLLAFLLINLKGVTMILGNIMVIIKPIIIALAMAFVLNILMRIFENKIFFFLDKQKSEFLRKLKRPLSILATFLFVIGMMVGITLFVIPQFIESLSTLIDAVPGYLNSFEAMIDKHFSSIEVMKAIQDSVIDAWKEVFQIAGQLIGKSLTGILSVTVNITNMIFNFVVALVLAIYLLANKEKLILQSKKLLYAFLKKDVVDKILEVGRLTNVTFSSFIGGQCTEAIILGILCFIGMNIFKMPYALLISVLISVTSLIPVFGAFIGTIPAVFIILIISPIKAIWFVIFIIVLQQLEGNIIYPKVVGSSVGLSAIWVMVAITVGGSAFGLIGMLIGVPTVSVIYQLVRNATNNKLNKKGIRVK</sequence>
<evidence type="ECO:0000313" key="10">
    <source>
        <dbReference type="Proteomes" id="UP000019426"/>
    </source>
</evidence>
<dbReference type="InterPro" id="IPR002549">
    <property type="entry name" value="AI-2E-like"/>
</dbReference>
<reference evidence="9 10" key="1">
    <citation type="submission" date="2013-11" db="EMBL/GenBank/DDBJ databases">
        <title>Complete genome sequence of Clostridum sp. M2/40.</title>
        <authorList>
            <person name="Wibberg D."/>
            <person name="Puehler A."/>
            <person name="Schlueter A."/>
        </authorList>
    </citation>
    <scope>NUCLEOTIDE SEQUENCE [LARGE SCALE GENOMIC DNA]</scope>
    <source>
        <strain evidence="10">M2/40</strain>
    </source>
</reference>
<comment type="subcellular location">
    <subcellularLocation>
        <location evidence="1">Cell membrane</location>
        <topology evidence="1">Multi-pass membrane protein</topology>
    </subcellularLocation>
</comment>
<keyword evidence="5 8" id="KW-0812">Transmembrane</keyword>
<evidence type="ECO:0000256" key="3">
    <source>
        <dbReference type="ARBA" id="ARBA00022448"/>
    </source>
</evidence>
<evidence type="ECO:0000256" key="1">
    <source>
        <dbReference type="ARBA" id="ARBA00004651"/>
    </source>
</evidence>
<dbReference type="Pfam" id="PF01594">
    <property type="entry name" value="AI-2E_transport"/>
    <property type="match status" value="1"/>
</dbReference>
<feature type="transmembrane region" description="Helical" evidence="8">
    <location>
        <begin position="47"/>
        <end position="68"/>
    </location>
</feature>
<dbReference type="GO" id="GO:0005886">
    <property type="term" value="C:plasma membrane"/>
    <property type="evidence" value="ECO:0007669"/>
    <property type="project" value="UniProtKB-SubCell"/>
</dbReference>
<dbReference type="STRING" id="1216932.CM240_1588"/>
<dbReference type="GO" id="GO:0055085">
    <property type="term" value="P:transmembrane transport"/>
    <property type="evidence" value="ECO:0007669"/>
    <property type="project" value="TreeGrafter"/>
</dbReference>
<accession>W6RVM4</accession>
<dbReference type="HOGENOM" id="CLU_031275_2_0_9"/>
<protein>
    <submittedName>
        <fullName evidence="9">Putative membrane protein</fullName>
    </submittedName>
</protein>
<feature type="transmembrane region" description="Helical" evidence="8">
    <location>
        <begin position="20"/>
        <end position="41"/>
    </location>
</feature>
<proteinExistence type="inferred from homology"/>
<dbReference type="PATRIC" id="fig|1216932.3.peg.1580"/>
<dbReference type="PANTHER" id="PTHR21716:SF53">
    <property type="entry name" value="PERMEASE PERM-RELATED"/>
    <property type="match status" value="1"/>
</dbReference>
<gene>
    <name evidence="9" type="ORF">CM240_1588</name>
</gene>
<feature type="transmembrane region" description="Helical" evidence="8">
    <location>
        <begin position="89"/>
        <end position="112"/>
    </location>
</feature>
<evidence type="ECO:0000256" key="7">
    <source>
        <dbReference type="ARBA" id="ARBA00023136"/>
    </source>
</evidence>
<dbReference type="Proteomes" id="UP000019426">
    <property type="component" value="Chromosome M2/40_rep1"/>
</dbReference>
<feature type="transmembrane region" description="Helical" evidence="8">
    <location>
        <begin position="349"/>
        <end position="369"/>
    </location>
</feature>
<keyword evidence="6 8" id="KW-1133">Transmembrane helix</keyword>
<evidence type="ECO:0000256" key="2">
    <source>
        <dbReference type="ARBA" id="ARBA00009773"/>
    </source>
</evidence>
<evidence type="ECO:0000256" key="8">
    <source>
        <dbReference type="SAM" id="Phobius"/>
    </source>
</evidence>
<keyword evidence="10" id="KW-1185">Reference proteome</keyword>
<feature type="transmembrane region" description="Helical" evidence="8">
    <location>
        <begin position="322"/>
        <end position="343"/>
    </location>
</feature>
<dbReference type="eggNOG" id="COG0628">
    <property type="taxonomic scope" value="Bacteria"/>
</dbReference>
<keyword evidence="4" id="KW-1003">Cell membrane</keyword>
<dbReference type="AlphaFoldDB" id="W6RVM4"/>
<dbReference type="PANTHER" id="PTHR21716">
    <property type="entry name" value="TRANSMEMBRANE PROTEIN"/>
    <property type="match status" value="1"/>
</dbReference>
<evidence type="ECO:0000313" key="9">
    <source>
        <dbReference type="EMBL" id="CDM68746.1"/>
    </source>
</evidence>
<feature type="transmembrane region" description="Helical" evidence="8">
    <location>
        <begin position="267"/>
        <end position="288"/>
    </location>
</feature>